<dbReference type="AlphaFoldDB" id="A0A6V7P9I3"/>
<sequence>MAKFRDCNAKDDSARVAIQRMKAELDLHIKDINYDDCVMYKSMYDNVTVQYSDLLGQFNKLKREHNILRDCYSSSVAEKVRYIDEHVKMRRTINEYHAAINHLRADQTAVATDLSESESAS</sequence>
<dbReference type="EMBL" id="LR862146">
    <property type="protein sequence ID" value="CAD1827489.1"/>
    <property type="molecule type" value="Genomic_DNA"/>
</dbReference>
<organism evidence="1">
    <name type="scientific">Ananas comosus var. bracteatus</name>
    <name type="common">red pineapple</name>
    <dbReference type="NCBI Taxonomy" id="296719"/>
    <lineage>
        <taxon>Eukaryota</taxon>
        <taxon>Viridiplantae</taxon>
        <taxon>Streptophyta</taxon>
        <taxon>Embryophyta</taxon>
        <taxon>Tracheophyta</taxon>
        <taxon>Spermatophyta</taxon>
        <taxon>Magnoliopsida</taxon>
        <taxon>Liliopsida</taxon>
        <taxon>Poales</taxon>
        <taxon>Bromeliaceae</taxon>
        <taxon>Bromelioideae</taxon>
        <taxon>Ananas</taxon>
    </lineage>
</organism>
<accession>A0A6V7P9I3</accession>
<proteinExistence type="predicted"/>
<reference evidence="1" key="1">
    <citation type="submission" date="2020-07" db="EMBL/GenBank/DDBJ databases">
        <authorList>
            <person name="Lin J."/>
        </authorList>
    </citation>
    <scope>NUCLEOTIDE SEQUENCE</scope>
</reference>
<evidence type="ECO:0000313" key="1">
    <source>
        <dbReference type="EMBL" id="CAD1827489.1"/>
    </source>
</evidence>
<protein>
    <submittedName>
        <fullName evidence="1">Uncharacterized protein</fullName>
    </submittedName>
</protein>
<name>A0A6V7P9I3_ANACO</name>
<gene>
    <name evidence="1" type="ORF">CB5_LOCUS10700</name>
</gene>